<evidence type="ECO:0000313" key="8">
    <source>
        <dbReference type="Proteomes" id="UP000467132"/>
    </source>
</evidence>
<dbReference type="SMART" id="SM00100">
    <property type="entry name" value="cNMP"/>
    <property type="match status" value="1"/>
</dbReference>
<name>A0A845R447_9CLOT</name>
<keyword evidence="2" id="KW-0238">DNA-binding</keyword>
<accession>A0A845R447</accession>
<reference evidence="7 8" key="1">
    <citation type="submission" date="2018-08" db="EMBL/GenBank/DDBJ databases">
        <title>Murine metabolic-syndrome-specific gut microbial biobank.</title>
        <authorList>
            <person name="Liu C."/>
        </authorList>
    </citation>
    <scope>NUCLEOTIDE SEQUENCE [LARGE SCALE GENOMIC DNA]</scope>
    <source>
        <strain evidence="7 8">583</strain>
    </source>
</reference>
<keyword evidence="8" id="KW-1185">Reference proteome</keyword>
<evidence type="ECO:0000313" key="7">
    <source>
        <dbReference type="EMBL" id="NBI08202.1"/>
    </source>
</evidence>
<dbReference type="PANTHER" id="PTHR24567:SF28">
    <property type="entry name" value="LISTERIOLYSIN REGULATORY PROTEIN"/>
    <property type="match status" value="1"/>
</dbReference>
<dbReference type="InterPro" id="IPR036390">
    <property type="entry name" value="WH_DNA-bd_sf"/>
</dbReference>
<evidence type="ECO:0000256" key="2">
    <source>
        <dbReference type="ARBA" id="ARBA00023125"/>
    </source>
</evidence>
<dbReference type="GO" id="GO:0003700">
    <property type="term" value="F:DNA-binding transcription factor activity"/>
    <property type="evidence" value="ECO:0007669"/>
    <property type="project" value="TreeGrafter"/>
</dbReference>
<dbReference type="InterPro" id="IPR014710">
    <property type="entry name" value="RmlC-like_jellyroll"/>
</dbReference>
<keyword evidence="3" id="KW-0804">Transcription</keyword>
<dbReference type="Gene3D" id="2.60.120.10">
    <property type="entry name" value="Jelly Rolls"/>
    <property type="match status" value="1"/>
</dbReference>
<feature type="domain" description="Cyclic nucleotide-binding" evidence="5">
    <location>
        <begin position="17"/>
        <end position="137"/>
    </location>
</feature>
<dbReference type="CDD" id="cd00092">
    <property type="entry name" value="HTH_CRP"/>
    <property type="match status" value="1"/>
</dbReference>
<keyword evidence="4" id="KW-0175">Coiled coil</keyword>
<comment type="caution">
    <text evidence="7">The sequence shown here is derived from an EMBL/GenBank/DDBJ whole genome shotgun (WGS) entry which is preliminary data.</text>
</comment>
<dbReference type="OrthoDB" id="9798104at2"/>
<dbReference type="InterPro" id="IPR012318">
    <property type="entry name" value="HTH_CRP"/>
</dbReference>
<evidence type="ECO:0000256" key="4">
    <source>
        <dbReference type="SAM" id="Coils"/>
    </source>
</evidence>
<proteinExistence type="predicted"/>
<dbReference type="EMBL" id="QXXA01000024">
    <property type="protein sequence ID" value="NBI08202.1"/>
    <property type="molecule type" value="Genomic_DNA"/>
</dbReference>
<dbReference type="Gene3D" id="1.10.10.10">
    <property type="entry name" value="Winged helix-like DNA-binding domain superfamily/Winged helix DNA-binding domain"/>
    <property type="match status" value="1"/>
</dbReference>
<dbReference type="Pfam" id="PF13545">
    <property type="entry name" value="HTH_Crp_2"/>
    <property type="match status" value="1"/>
</dbReference>
<dbReference type="RefSeq" id="WP_160198663.1">
    <property type="nucleotide sequence ID" value="NZ_QXXA01000024.1"/>
</dbReference>
<dbReference type="GO" id="GO:0005829">
    <property type="term" value="C:cytosol"/>
    <property type="evidence" value="ECO:0007669"/>
    <property type="project" value="TreeGrafter"/>
</dbReference>
<dbReference type="SUPFAM" id="SSF46785">
    <property type="entry name" value="Winged helix' DNA-binding domain"/>
    <property type="match status" value="1"/>
</dbReference>
<evidence type="ECO:0000259" key="5">
    <source>
        <dbReference type="PROSITE" id="PS50042"/>
    </source>
</evidence>
<dbReference type="SUPFAM" id="SSF51206">
    <property type="entry name" value="cAMP-binding domain-like"/>
    <property type="match status" value="1"/>
</dbReference>
<evidence type="ECO:0000259" key="6">
    <source>
        <dbReference type="PROSITE" id="PS51063"/>
    </source>
</evidence>
<dbReference type="GO" id="GO:0003677">
    <property type="term" value="F:DNA binding"/>
    <property type="evidence" value="ECO:0007669"/>
    <property type="project" value="UniProtKB-KW"/>
</dbReference>
<dbReference type="PROSITE" id="PS00519">
    <property type="entry name" value="HTH_ASNC_1"/>
    <property type="match status" value="1"/>
</dbReference>
<protein>
    <submittedName>
        <fullName evidence="7">Crp/Fnr family transcriptional regulator</fullName>
    </submittedName>
</protein>
<dbReference type="SMART" id="SM00419">
    <property type="entry name" value="HTH_CRP"/>
    <property type="match status" value="1"/>
</dbReference>
<dbReference type="PANTHER" id="PTHR24567">
    <property type="entry name" value="CRP FAMILY TRANSCRIPTIONAL REGULATORY PROTEIN"/>
    <property type="match status" value="1"/>
</dbReference>
<evidence type="ECO:0000256" key="1">
    <source>
        <dbReference type="ARBA" id="ARBA00023015"/>
    </source>
</evidence>
<keyword evidence="1" id="KW-0805">Transcription regulation</keyword>
<dbReference type="AlphaFoldDB" id="A0A845R447"/>
<feature type="coiled-coil region" evidence="4">
    <location>
        <begin position="131"/>
        <end position="170"/>
    </location>
</feature>
<dbReference type="PRINTS" id="PR00034">
    <property type="entry name" value="HTHCRP"/>
</dbReference>
<dbReference type="InterPro" id="IPR000595">
    <property type="entry name" value="cNMP-bd_dom"/>
</dbReference>
<dbReference type="InterPro" id="IPR018490">
    <property type="entry name" value="cNMP-bd_dom_sf"/>
</dbReference>
<dbReference type="Pfam" id="PF00027">
    <property type="entry name" value="cNMP_binding"/>
    <property type="match status" value="1"/>
</dbReference>
<dbReference type="Proteomes" id="UP000467132">
    <property type="component" value="Unassembled WGS sequence"/>
</dbReference>
<evidence type="ECO:0000256" key="3">
    <source>
        <dbReference type="ARBA" id="ARBA00023163"/>
    </source>
</evidence>
<dbReference type="InterPro" id="IPR050397">
    <property type="entry name" value="Env_Response_Regulators"/>
</dbReference>
<dbReference type="PROSITE" id="PS51063">
    <property type="entry name" value="HTH_CRP_2"/>
    <property type="match status" value="1"/>
</dbReference>
<dbReference type="PROSITE" id="PS50042">
    <property type="entry name" value="CNMP_BINDING_3"/>
    <property type="match status" value="1"/>
</dbReference>
<sequence length="228" mass="26013">MEKINQEESNCIDKVPVFNNLTYDEMSEIAMITSHREYQKYETIYLAGEESQRLYVVNSGKVKITRISESGKEQIIRVLEPGDFMGELSLFVPSPLESNAQTLEKTSVCIIEGNKLNQIIKKHPDIAIKILEEISTRLNDAENLIESLGLQDVEQRVANILLELSEGNNKINLKITKRDLASYIGVSRETLSRRLTDLQNKGIIEQEGQRKICILHREKLEDIAKLKV</sequence>
<gene>
    <name evidence="7" type="ORF">D3Z33_15185</name>
</gene>
<feature type="domain" description="HTH crp-type" evidence="6">
    <location>
        <begin position="151"/>
        <end position="218"/>
    </location>
</feature>
<organism evidence="7 8">
    <name type="scientific">Senegalia massiliensis</name>
    <dbReference type="NCBI Taxonomy" id="1720316"/>
    <lineage>
        <taxon>Bacteria</taxon>
        <taxon>Bacillati</taxon>
        <taxon>Bacillota</taxon>
        <taxon>Clostridia</taxon>
        <taxon>Eubacteriales</taxon>
        <taxon>Clostridiaceae</taxon>
        <taxon>Senegalia</taxon>
    </lineage>
</organism>
<dbReference type="CDD" id="cd00038">
    <property type="entry name" value="CAP_ED"/>
    <property type="match status" value="1"/>
</dbReference>
<dbReference type="InterPro" id="IPR036388">
    <property type="entry name" value="WH-like_DNA-bd_sf"/>
</dbReference>
<dbReference type="InterPro" id="IPR019885">
    <property type="entry name" value="Tscrpt_reg_HTH_AsnC-type_CS"/>
</dbReference>